<dbReference type="SUPFAM" id="SSF46689">
    <property type="entry name" value="Homeodomain-like"/>
    <property type="match status" value="1"/>
</dbReference>
<dbReference type="Gene3D" id="1.10.357.10">
    <property type="entry name" value="Tetracycline Repressor, domain 2"/>
    <property type="match status" value="1"/>
</dbReference>
<dbReference type="InterPro" id="IPR009057">
    <property type="entry name" value="Homeodomain-like_sf"/>
</dbReference>
<dbReference type="eggNOG" id="COG1309">
    <property type="taxonomic scope" value="Bacteria"/>
</dbReference>
<organism evidence="1 2">
    <name type="scientific">Caenibius tardaugens NBRC 16725</name>
    <dbReference type="NCBI Taxonomy" id="1219035"/>
    <lineage>
        <taxon>Bacteria</taxon>
        <taxon>Pseudomonadati</taxon>
        <taxon>Pseudomonadota</taxon>
        <taxon>Alphaproteobacteria</taxon>
        <taxon>Sphingomonadales</taxon>
        <taxon>Erythrobacteraceae</taxon>
        <taxon>Caenibius</taxon>
    </lineage>
</organism>
<dbReference type="OrthoDB" id="2356263at2"/>
<dbReference type="KEGG" id="ntd:EGO55_12360"/>
<comment type="caution">
    <text evidence="1">The sequence shown here is derived from an EMBL/GenBank/DDBJ whole genome shotgun (WGS) entry which is preliminary data.</text>
</comment>
<dbReference type="Proteomes" id="UP000016568">
    <property type="component" value="Unassembled WGS sequence"/>
</dbReference>
<dbReference type="RefSeq" id="WP_021690209.1">
    <property type="nucleotide sequence ID" value="NZ_BASZ01000005.1"/>
</dbReference>
<name>U3A3I6_9SPHN</name>
<dbReference type="AlphaFoldDB" id="U3A3I6"/>
<keyword evidence="2" id="KW-1185">Reference proteome</keyword>
<sequence>MFESRRCTIPDITGQEGTRERLMMAGEALMGRRGLGEVPLEEIAVRAQQRNKYAVQYHFESREGLAQAIMDVRFRRIEMRRGELRRVIDPDDLDAIFAAFLFPLAEQTDHMGNRSFARFLLQFIARDEPLKQIMHPVTAAQDTSPTVALFTLACAASGIDAGALYQRIQLFLPVPLRFLADQPGGLDQPVIPEGFPALIRMLTAALSVRV</sequence>
<dbReference type="EMBL" id="BASZ01000005">
    <property type="protein sequence ID" value="GAD49303.1"/>
    <property type="molecule type" value="Genomic_DNA"/>
</dbReference>
<protein>
    <submittedName>
        <fullName evidence="1">Putative TetR family transcriptional regulator</fullName>
    </submittedName>
</protein>
<evidence type="ECO:0000313" key="1">
    <source>
        <dbReference type="EMBL" id="GAD49303.1"/>
    </source>
</evidence>
<proteinExistence type="predicted"/>
<accession>U3A3I6</accession>
<reference evidence="1 2" key="1">
    <citation type="submission" date="2013-09" db="EMBL/GenBank/DDBJ databases">
        <title>Whole genome shotgun sequence of Novosphingobium tardaugens NBRC 16725.</title>
        <authorList>
            <person name="Isaki S."/>
            <person name="Hosoyama A."/>
            <person name="Tsuchikane K."/>
            <person name="Katsumata H."/>
            <person name="Ando Y."/>
            <person name="Yamazaki S."/>
            <person name="Fujita N."/>
        </authorList>
    </citation>
    <scope>NUCLEOTIDE SEQUENCE [LARGE SCALE GENOMIC DNA]</scope>
    <source>
        <strain evidence="1 2">NBRC 16725</strain>
    </source>
</reference>
<evidence type="ECO:0000313" key="2">
    <source>
        <dbReference type="Proteomes" id="UP000016568"/>
    </source>
</evidence>
<gene>
    <name evidence="1" type="ORF">NT2_05_02230</name>
</gene>